<evidence type="ECO:0000313" key="1">
    <source>
        <dbReference type="EMBL" id="KKP67896.1"/>
    </source>
</evidence>
<gene>
    <name evidence="1" type="ORF">UR63_C0007G0006</name>
</gene>
<sequence length="105" mass="12191">MKIYGIDTDNPVTPVMVRDAIVECFYQAHCEQTEMEEMNEEQLKNYCHELVKSSFSKANVSYDSPTKDDLLKVIGQLAEFSKSFRNPEVIKKHFEEIDTLINLIK</sequence>
<dbReference type="Proteomes" id="UP000034127">
    <property type="component" value="Unassembled WGS sequence"/>
</dbReference>
<name>A0A0G0BVV0_9BACT</name>
<evidence type="ECO:0000313" key="2">
    <source>
        <dbReference type="Proteomes" id="UP000034127"/>
    </source>
</evidence>
<protein>
    <submittedName>
        <fullName evidence="1">Uncharacterized protein</fullName>
    </submittedName>
</protein>
<comment type="caution">
    <text evidence="1">The sequence shown here is derived from an EMBL/GenBank/DDBJ whole genome shotgun (WGS) entry which is preliminary data.</text>
</comment>
<accession>A0A0G0BVV0</accession>
<organism evidence="1 2">
    <name type="scientific">Candidatus Roizmanbacteria bacterium GW2011_GWC2_35_12</name>
    <dbReference type="NCBI Taxonomy" id="1618485"/>
    <lineage>
        <taxon>Bacteria</taxon>
        <taxon>Candidatus Roizmaniibacteriota</taxon>
    </lineage>
</organism>
<dbReference type="EMBL" id="LBPX01000007">
    <property type="protein sequence ID" value="KKP67896.1"/>
    <property type="molecule type" value="Genomic_DNA"/>
</dbReference>
<dbReference type="AlphaFoldDB" id="A0A0G0BVV0"/>
<reference evidence="1 2" key="1">
    <citation type="journal article" date="2015" name="Nature">
        <title>rRNA introns, odd ribosomes, and small enigmatic genomes across a large radiation of phyla.</title>
        <authorList>
            <person name="Brown C.T."/>
            <person name="Hug L.A."/>
            <person name="Thomas B.C."/>
            <person name="Sharon I."/>
            <person name="Castelle C.J."/>
            <person name="Singh A."/>
            <person name="Wilkins M.J."/>
            <person name="Williams K.H."/>
            <person name="Banfield J.F."/>
        </authorList>
    </citation>
    <scope>NUCLEOTIDE SEQUENCE [LARGE SCALE GENOMIC DNA]</scope>
</reference>
<proteinExistence type="predicted"/>